<organism evidence="9 10">
    <name type="scientific">Parasphingopyxis lamellibrachiae</name>
    <dbReference type="NCBI Taxonomy" id="680125"/>
    <lineage>
        <taxon>Bacteria</taxon>
        <taxon>Pseudomonadati</taxon>
        <taxon>Pseudomonadota</taxon>
        <taxon>Alphaproteobacteria</taxon>
        <taxon>Sphingomonadales</taxon>
        <taxon>Sphingomonadaceae</taxon>
        <taxon>Parasphingopyxis</taxon>
    </lineage>
</organism>
<dbReference type="PANTHER" id="PTHR43876:SF7">
    <property type="entry name" value="UBIQUINONE BIOSYNTHESIS MONOOXYGENASE COQ6, MITOCHONDRIAL"/>
    <property type="match status" value="1"/>
</dbReference>
<dbReference type="GO" id="GO:0071949">
    <property type="term" value="F:FAD binding"/>
    <property type="evidence" value="ECO:0007669"/>
    <property type="project" value="InterPro"/>
</dbReference>
<comment type="pathway">
    <text evidence="2">Cofactor biosynthesis; ubiquinone biosynthesis.</text>
</comment>
<dbReference type="NCBIfam" id="TIGR01988">
    <property type="entry name" value="Ubi-OHases"/>
    <property type="match status" value="1"/>
</dbReference>
<proteinExistence type="inferred from homology"/>
<dbReference type="Pfam" id="PF01494">
    <property type="entry name" value="FAD_binding_3"/>
    <property type="match status" value="1"/>
</dbReference>
<keyword evidence="7" id="KW-0503">Monooxygenase</keyword>
<evidence type="ECO:0000256" key="3">
    <source>
        <dbReference type="ARBA" id="ARBA00005349"/>
    </source>
</evidence>
<comment type="similarity">
    <text evidence="3">Belongs to the UbiH/COQ6 family.</text>
</comment>
<dbReference type="AlphaFoldDB" id="A0A3D9FIZ0"/>
<dbReference type="InterPro" id="IPR018168">
    <property type="entry name" value="Ubi_Hdrlase_CS"/>
</dbReference>
<dbReference type="GO" id="GO:0006744">
    <property type="term" value="P:ubiquinone biosynthetic process"/>
    <property type="evidence" value="ECO:0007669"/>
    <property type="project" value="UniProtKB-UniPathway"/>
</dbReference>
<dbReference type="SUPFAM" id="SSF51905">
    <property type="entry name" value="FAD/NAD(P)-binding domain"/>
    <property type="match status" value="1"/>
</dbReference>
<dbReference type="Proteomes" id="UP000256310">
    <property type="component" value="Unassembled WGS sequence"/>
</dbReference>
<keyword evidence="10" id="KW-1185">Reference proteome</keyword>
<evidence type="ECO:0000256" key="1">
    <source>
        <dbReference type="ARBA" id="ARBA00001974"/>
    </source>
</evidence>
<keyword evidence="5" id="KW-0274">FAD</keyword>
<dbReference type="Gene3D" id="3.50.50.60">
    <property type="entry name" value="FAD/NAD(P)-binding domain"/>
    <property type="match status" value="2"/>
</dbReference>
<evidence type="ECO:0000256" key="7">
    <source>
        <dbReference type="ARBA" id="ARBA00023033"/>
    </source>
</evidence>
<dbReference type="GO" id="GO:0004497">
    <property type="term" value="F:monooxygenase activity"/>
    <property type="evidence" value="ECO:0007669"/>
    <property type="project" value="UniProtKB-KW"/>
</dbReference>
<dbReference type="OrthoDB" id="9796623at2"/>
<dbReference type="EMBL" id="QRDP01000004">
    <property type="protein sequence ID" value="RED17071.1"/>
    <property type="molecule type" value="Genomic_DNA"/>
</dbReference>
<dbReference type="GO" id="GO:0016705">
    <property type="term" value="F:oxidoreductase activity, acting on paired donors, with incorporation or reduction of molecular oxygen"/>
    <property type="evidence" value="ECO:0007669"/>
    <property type="project" value="InterPro"/>
</dbReference>
<protein>
    <submittedName>
        <fullName evidence="9">2-octaprenyl-3-methyl-6-methoxy-1,4-benzoquinol hydroxylase</fullName>
    </submittedName>
</protein>
<dbReference type="UniPathway" id="UPA00232"/>
<dbReference type="FunFam" id="3.50.50.60:FF:000021">
    <property type="entry name" value="Ubiquinone biosynthesis monooxygenase COQ6"/>
    <property type="match status" value="1"/>
</dbReference>
<dbReference type="RefSeq" id="WP_116236392.1">
    <property type="nucleotide sequence ID" value="NZ_QRDP01000004.1"/>
</dbReference>
<dbReference type="PRINTS" id="PR00420">
    <property type="entry name" value="RNGMNOXGNASE"/>
</dbReference>
<evidence type="ECO:0000256" key="6">
    <source>
        <dbReference type="ARBA" id="ARBA00023002"/>
    </source>
</evidence>
<evidence type="ECO:0000313" key="10">
    <source>
        <dbReference type="Proteomes" id="UP000256310"/>
    </source>
</evidence>
<feature type="domain" description="FAD-binding" evidence="8">
    <location>
        <begin position="3"/>
        <end position="340"/>
    </location>
</feature>
<dbReference type="GO" id="GO:0110142">
    <property type="term" value="C:ubiquinone biosynthesis complex"/>
    <property type="evidence" value="ECO:0007669"/>
    <property type="project" value="UniProtKB-ARBA"/>
</dbReference>
<dbReference type="PANTHER" id="PTHR43876">
    <property type="entry name" value="UBIQUINONE BIOSYNTHESIS MONOOXYGENASE COQ6, MITOCHONDRIAL"/>
    <property type="match status" value="1"/>
</dbReference>
<dbReference type="InterPro" id="IPR036188">
    <property type="entry name" value="FAD/NAD-bd_sf"/>
</dbReference>
<comment type="caution">
    <text evidence="9">The sequence shown here is derived from an EMBL/GenBank/DDBJ whole genome shotgun (WGS) entry which is preliminary data.</text>
</comment>
<keyword evidence="6" id="KW-0560">Oxidoreductase</keyword>
<comment type="cofactor">
    <cofactor evidence="1">
        <name>FAD</name>
        <dbReference type="ChEBI" id="CHEBI:57692"/>
    </cofactor>
</comment>
<dbReference type="InterPro" id="IPR010971">
    <property type="entry name" value="UbiH/COQ6"/>
</dbReference>
<reference evidence="9 10" key="1">
    <citation type="submission" date="2018-07" db="EMBL/GenBank/DDBJ databases">
        <title>Genomic Encyclopedia of Type Strains, Phase IV (KMG-IV): sequencing the most valuable type-strain genomes for metagenomic binning, comparative biology and taxonomic classification.</title>
        <authorList>
            <person name="Goeker M."/>
        </authorList>
    </citation>
    <scope>NUCLEOTIDE SEQUENCE [LARGE SCALE GENOMIC DNA]</scope>
    <source>
        <strain evidence="9 10">DSM 26725</strain>
    </source>
</reference>
<evidence type="ECO:0000256" key="2">
    <source>
        <dbReference type="ARBA" id="ARBA00004749"/>
    </source>
</evidence>
<keyword evidence="4" id="KW-0285">Flavoprotein</keyword>
<dbReference type="PROSITE" id="PS01304">
    <property type="entry name" value="UBIH"/>
    <property type="match status" value="1"/>
</dbReference>
<evidence type="ECO:0000256" key="5">
    <source>
        <dbReference type="ARBA" id="ARBA00022827"/>
    </source>
</evidence>
<evidence type="ECO:0000313" key="9">
    <source>
        <dbReference type="EMBL" id="RED17071.1"/>
    </source>
</evidence>
<evidence type="ECO:0000256" key="4">
    <source>
        <dbReference type="ARBA" id="ARBA00022630"/>
    </source>
</evidence>
<sequence>MNQTDVIILGGGLVGQTLALALDLHGLSSAVVDRMPTKALLDSSYDGRVSAVASASWNMLNAIGLGEALEGKGCPIGSIRASDGLAPGRLDFESGEGEGPLGIMFENRLLRASLFGASQKAEHIALHMAKSAADVVREQEGVTVTLDDGTILKGSLLIGAEGRGSPTRETAGIRVARWSYRHHAIVATINHERSHGGIAYEIFYPAGPFALLPMLDDAGGHRSALVWTVHEKDGPAMMGLSERAFLAEAEKRMGGFLGNLALAGPRGSYPLGFHHAAKITGERLALVGDSAHGIHPIAGQGLNLGFRDVACLAQVLVEGVRLGMDAGDAELLKRYETWRSLDTLMVAMATDGLTRLFGIPGKTASRIRRFGMTAVDRIPPLKRRFVDEARGSSGKLPLLLQGVTV</sequence>
<name>A0A3D9FIZ0_9SPHN</name>
<accession>A0A3D9FIZ0</accession>
<gene>
    <name evidence="9" type="ORF">DFR46_2106</name>
</gene>
<dbReference type="InterPro" id="IPR002938">
    <property type="entry name" value="FAD-bd"/>
</dbReference>
<evidence type="ECO:0000259" key="8">
    <source>
        <dbReference type="Pfam" id="PF01494"/>
    </source>
</evidence>
<dbReference type="InterPro" id="IPR051205">
    <property type="entry name" value="UbiH/COQ6_monooxygenase"/>
</dbReference>